<gene>
    <name evidence="3" type="ORF">Slin15195_G105150</name>
</gene>
<evidence type="ECO:0000259" key="2">
    <source>
        <dbReference type="PROSITE" id="PS51762"/>
    </source>
</evidence>
<organism evidence="3 4">
    <name type="scientific">Septoria linicola</name>
    <dbReference type="NCBI Taxonomy" id="215465"/>
    <lineage>
        <taxon>Eukaryota</taxon>
        <taxon>Fungi</taxon>
        <taxon>Dikarya</taxon>
        <taxon>Ascomycota</taxon>
        <taxon>Pezizomycotina</taxon>
        <taxon>Dothideomycetes</taxon>
        <taxon>Dothideomycetidae</taxon>
        <taxon>Mycosphaerellales</taxon>
        <taxon>Mycosphaerellaceae</taxon>
        <taxon>Septoria</taxon>
    </lineage>
</organism>
<sequence length="392" mass="41983">MWSSAFISLTTLLSLLIPHSSAQRRAGGRYIAGGGIAGAAPYALVDDYNASNFFDKFFFFGSADPTNGHVQYRNRSIAQRDGLASISDRNNVILKPDTTNSYPGPAGNPGRPSVSLESLNAYSHGLFIFDAYHMPFGCGTWPAYWMAGPRFPTTGEIDMIEGTSLATVNSVSMYSPPDSNCSVSANGQSGFFVQGTCPYSTTPPSGCKSQLRNMTALPNNYGAGYNSIQGGVYATEWTSSFIKTWWFPRDRIPASITAGAPDPAQFGTPAVNAQGSCNFTESFVNQTVIFNINFCGSYAGTVYTSSHPTCPQSNSTAGNARCIDWVGENPANSTEAYWEINRFQVYQMPAGARAIATSPSVPATQPTTPALPRPKCTDLLIKGLAMFCYGPA</sequence>
<dbReference type="EMBL" id="CP099426">
    <property type="protein sequence ID" value="USW57196.1"/>
    <property type="molecule type" value="Genomic_DNA"/>
</dbReference>
<proteinExistence type="predicted"/>
<name>A0A9Q9EMX6_9PEZI</name>
<feature type="signal peptide" evidence="1">
    <location>
        <begin position="1"/>
        <end position="22"/>
    </location>
</feature>
<evidence type="ECO:0000256" key="1">
    <source>
        <dbReference type="SAM" id="SignalP"/>
    </source>
</evidence>
<dbReference type="InterPro" id="IPR013320">
    <property type="entry name" value="ConA-like_dom_sf"/>
</dbReference>
<reference evidence="3" key="1">
    <citation type="submission" date="2022-06" db="EMBL/GenBank/DDBJ databases">
        <title>Complete genome sequences of two strains of the flax pathogen Septoria linicola.</title>
        <authorList>
            <person name="Lapalu N."/>
            <person name="Simon A."/>
            <person name="Demenou B."/>
            <person name="Paumier D."/>
            <person name="Guillot M.-P."/>
            <person name="Gout L."/>
            <person name="Valade R."/>
        </authorList>
    </citation>
    <scope>NUCLEOTIDE SEQUENCE</scope>
    <source>
        <strain evidence="3">SE15195</strain>
    </source>
</reference>
<dbReference type="InterPro" id="IPR000757">
    <property type="entry name" value="Beta-glucanase-like"/>
</dbReference>
<dbReference type="Proteomes" id="UP001056384">
    <property type="component" value="Chromosome 9"/>
</dbReference>
<evidence type="ECO:0000313" key="4">
    <source>
        <dbReference type="Proteomes" id="UP001056384"/>
    </source>
</evidence>
<dbReference type="GO" id="GO:0004553">
    <property type="term" value="F:hydrolase activity, hydrolyzing O-glycosyl compounds"/>
    <property type="evidence" value="ECO:0007669"/>
    <property type="project" value="InterPro"/>
</dbReference>
<keyword evidence="1" id="KW-0732">Signal</keyword>
<dbReference type="SUPFAM" id="SSF49899">
    <property type="entry name" value="Concanavalin A-like lectins/glucanases"/>
    <property type="match status" value="1"/>
</dbReference>
<evidence type="ECO:0000313" key="3">
    <source>
        <dbReference type="EMBL" id="USW57196.1"/>
    </source>
</evidence>
<keyword evidence="4" id="KW-1185">Reference proteome</keyword>
<keyword evidence="3" id="KW-0378">Hydrolase</keyword>
<protein>
    <submittedName>
        <fullName evidence="3">Glycoside hydrolase family 16, concanavalin A-like lectin/glucanase domain superfamily</fullName>
    </submittedName>
</protein>
<feature type="chain" id="PRO_5040493471" evidence="1">
    <location>
        <begin position="23"/>
        <end position="392"/>
    </location>
</feature>
<feature type="domain" description="GH16" evidence="2">
    <location>
        <begin position="1"/>
        <end position="351"/>
    </location>
</feature>
<dbReference type="Pfam" id="PF26113">
    <property type="entry name" value="GH16_XgeA"/>
    <property type="match status" value="1"/>
</dbReference>
<dbReference type="GO" id="GO:0009251">
    <property type="term" value="P:glucan catabolic process"/>
    <property type="evidence" value="ECO:0007669"/>
    <property type="project" value="TreeGrafter"/>
</dbReference>
<dbReference type="AlphaFoldDB" id="A0A9Q9EMX6"/>
<dbReference type="Gene3D" id="2.60.120.200">
    <property type="match status" value="1"/>
</dbReference>
<dbReference type="PANTHER" id="PTHR10963:SF24">
    <property type="entry name" value="GLYCOSIDASE C21B10.07-RELATED"/>
    <property type="match status" value="1"/>
</dbReference>
<accession>A0A9Q9EMX6</accession>
<dbReference type="InterPro" id="IPR050546">
    <property type="entry name" value="Glycosyl_Hydrlase_16"/>
</dbReference>
<dbReference type="PANTHER" id="PTHR10963">
    <property type="entry name" value="GLYCOSYL HYDROLASE-RELATED"/>
    <property type="match status" value="1"/>
</dbReference>
<dbReference type="PROSITE" id="PS51762">
    <property type="entry name" value="GH16_2"/>
    <property type="match status" value="1"/>
</dbReference>